<organism evidence="2 3">
    <name type="scientific">Paxillus involutus ATCC 200175</name>
    <dbReference type="NCBI Taxonomy" id="664439"/>
    <lineage>
        <taxon>Eukaryota</taxon>
        <taxon>Fungi</taxon>
        <taxon>Dikarya</taxon>
        <taxon>Basidiomycota</taxon>
        <taxon>Agaricomycotina</taxon>
        <taxon>Agaricomycetes</taxon>
        <taxon>Agaricomycetidae</taxon>
        <taxon>Boletales</taxon>
        <taxon>Paxilineae</taxon>
        <taxon>Paxillaceae</taxon>
        <taxon>Paxillus</taxon>
    </lineage>
</organism>
<evidence type="ECO:0000313" key="2">
    <source>
        <dbReference type="EMBL" id="KIJ15015.1"/>
    </source>
</evidence>
<name>A0A0C9TH32_PAXIN</name>
<dbReference type="HOGENOM" id="CLU_2237410_0_0_1"/>
<protein>
    <submittedName>
        <fullName evidence="2">Uncharacterized protein</fullName>
    </submittedName>
</protein>
<accession>A0A0C9TH32</accession>
<sequence length="105" mass="11560">MTGVIIRIRRSTSSVHFLIKACCIPDGIRKLGTKTVTLLTMHRVIANLPIAIYLILSVRIHFPPSASPAHKRGSETMCSLGRKKLVPNLHLLTRNQSYAAGTDLT</sequence>
<evidence type="ECO:0000313" key="3">
    <source>
        <dbReference type="Proteomes" id="UP000053647"/>
    </source>
</evidence>
<gene>
    <name evidence="2" type="ORF">PAXINDRAFT_169404</name>
</gene>
<keyword evidence="1" id="KW-0472">Membrane</keyword>
<evidence type="ECO:0000256" key="1">
    <source>
        <dbReference type="SAM" id="Phobius"/>
    </source>
</evidence>
<reference evidence="2 3" key="1">
    <citation type="submission" date="2014-06" db="EMBL/GenBank/DDBJ databases">
        <authorList>
            <consortium name="DOE Joint Genome Institute"/>
            <person name="Kuo A."/>
            <person name="Kohler A."/>
            <person name="Nagy L.G."/>
            <person name="Floudas D."/>
            <person name="Copeland A."/>
            <person name="Barry K.W."/>
            <person name="Cichocki N."/>
            <person name="Veneault-Fourrey C."/>
            <person name="LaButti K."/>
            <person name="Lindquist E.A."/>
            <person name="Lipzen A."/>
            <person name="Lundell T."/>
            <person name="Morin E."/>
            <person name="Murat C."/>
            <person name="Sun H."/>
            <person name="Tunlid A."/>
            <person name="Henrissat B."/>
            <person name="Grigoriev I.V."/>
            <person name="Hibbett D.S."/>
            <person name="Martin F."/>
            <person name="Nordberg H.P."/>
            <person name="Cantor M.N."/>
            <person name="Hua S.X."/>
        </authorList>
    </citation>
    <scope>NUCLEOTIDE SEQUENCE [LARGE SCALE GENOMIC DNA]</scope>
    <source>
        <strain evidence="2 3">ATCC 200175</strain>
    </source>
</reference>
<dbReference type="AlphaFoldDB" id="A0A0C9TH32"/>
<dbReference type="Proteomes" id="UP000053647">
    <property type="component" value="Unassembled WGS sequence"/>
</dbReference>
<keyword evidence="1" id="KW-0812">Transmembrane</keyword>
<reference evidence="3" key="2">
    <citation type="submission" date="2015-01" db="EMBL/GenBank/DDBJ databases">
        <title>Evolutionary Origins and Diversification of the Mycorrhizal Mutualists.</title>
        <authorList>
            <consortium name="DOE Joint Genome Institute"/>
            <consortium name="Mycorrhizal Genomics Consortium"/>
            <person name="Kohler A."/>
            <person name="Kuo A."/>
            <person name="Nagy L.G."/>
            <person name="Floudas D."/>
            <person name="Copeland A."/>
            <person name="Barry K.W."/>
            <person name="Cichocki N."/>
            <person name="Veneault-Fourrey C."/>
            <person name="LaButti K."/>
            <person name="Lindquist E.A."/>
            <person name="Lipzen A."/>
            <person name="Lundell T."/>
            <person name="Morin E."/>
            <person name="Murat C."/>
            <person name="Riley R."/>
            <person name="Ohm R."/>
            <person name="Sun H."/>
            <person name="Tunlid A."/>
            <person name="Henrissat B."/>
            <person name="Grigoriev I.V."/>
            <person name="Hibbett D.S."/>
            <person name="Martin F."/>
        </authorList>
    </citation>
    <scope>NUCLEOTIDE SEQUENCE [LARGE SCALE GENOMIC DNA]</scope>
    <source>
        <strain evidence="3">ATCC 200175</strain>
    </source>
</reference>
<keyword evidence="3" id="KW-1185">Reference proteome</keyword>
<keyword evidence="1" id="KW-1133">Transmembrane helix</keyword>
<proteinExistence type="predicted"/>
<feature type="transmembrane region" description="Helical" evidence="1">
    <location>
        <begin position="44"/>
        <end position="62"/>
    </location>
</feature>
<dbReference type="EMBL" id="KN819339">
    <property type="protein sequence ID" value="KIJ15015.1"/>
    <property type="molecule type" value="Genomic_DNA"/>
</dbReference>